<organism evidence="1 2">
    <name type="scientific">Cirrhinus mrigala</name>
    <name type="common">Mrigala</name>
    <dbReference type="NCBI Taxonomy" id="683832"/>
    <lineage>
        <taxon>Eukaryota</taxon>
        <taxon>Metazoa</taxon>
        <taxon>Chordata</taxon>
        <taxon>Craniata</taxon>
        <taxon>Vertebrata</taxon>
        <taxon>Euteleostomi</taxon>
        <taxon>Actinopterygii</taxon>
        <taxon>Neopterygii</taxon>
        <taxon>Teleostei</taxon>
        <taxon>Ostariophysi</taxon>
        <taxon>Cypriniformes</taxon>
        <taxon>Cyprinidae</taxon>
        <taxon>Labeoninae</taxon>
        <taxon>Labeonini</taxon>
        <taxon>Cirrhinus</taxon>
    </lineage>
</organism>
<proteinExistence type="predicted"/>
<evidence type="ECO:0000313" key="2">
    <source>
        <dbReference type="Proteomes" id="UP001529510"/>
    </source>
</evidence>
<sequence length="56" mass="6251">WHWKTPTGYGLFGGVGIAVLHAGSYIQDVAAPGIAQQRRSALRWRRAFMILLRAKT</sequence>
<evidence type="ECO:0000313" key="1">
    <source>
        <dbReference type="EMBL" id="KAL0157289.1"/>
    </source>
</evidence>
<gene>
    <name evidence="1" type="ORF">M9458_048535</name>
</gene>
<dbReference type="AlphaFoldDB" id="A0ABD0N578"/>
<dbReference type="Proteomes" id="UP001529510">
    <property type="component" value="Unassembled WGS sequence"/>
</dbReference>
<feature type="non-terminal residue" evidence="1">
    <location>
        <position position="1"/>
    </location>
</feature>
<dbReference type="EMBL" id="JAMKFB020000024">
    <property type="protein sequence ID" value="KAL0157289.1"/>
    <property type="molecule type" value="Genomic_DNA"/>
</dbReference>
<comment type="caution">
    <text evidence="1">The sequence shown here is derived from an EMBL/GenBank/DDBJ whole genome shotgun (WGS) entry which is preliminary data.</text>
</comment>
<name>A0ABD0N578_CIRMR</name>
<reference evidence="1 2" key="1">
    <citation type="submission" date="2024-05" db="EMBL/GenBank/DDBJ databases">
        <title>Genome sequencing and assembly of Indian major carp, Cirrhinus mrigala (Hamilton, 1822).</title>
        <authorList>
            <person name="Mohindra V."/>
            <person name="Chowdhury L.M."/>
            <person name="Lal K."/>
            <person name="Jena J.K."/>
        </authorList>
    </citation>
    <scope>NUCLEOTIDE SEQUENCE [LARGE SCALE GENOMIC DNA]</scope>
    <source>
        <strain evidence="1">CM1030</strain>
        <tissue evidence="1">Blood</tissue>
    </source>
</reference>
<feature type="non-terminal residue" evidence="1">
    <location>
        <position position="56"/>
    </location>
</feature>
<protein>
    <submittedName>
        <fullName evidence="1">Uncharacterized protein</fullName>
    </submittedName>
</protein>
<accession>A0ABD0N578</accession>
<keyword evidence="2" id="KW-1185">Reference proteome</keyword>